<reference evidence="1" key="1">
    <citation type="submission" date="2024-10" db="EMBL/GenBank/DDBJ databases">
        <authorList>
            <person name="Lesea H.P."/>
            <person name="Kuehl J.V."/>
            <person name="Chandonia J.-M."/>
        </authorList>
    </citation>
    <scope>NUCLEOTIDE SEQUENCE</scope>
    <source>
        <strain evidence="1">FW102-FHT14D07</strain>
    </source>
</reference>
<dbReference type="AlphaFoldDB" id="A0AB74UXJ1"/>
<evidence type="ECO:0008006" key="2">
    <source>
        <dbReference type="Google" id="ProtNLM"/>
    </source>
</evidence>
<accession>A0AB74UXJ1</accession>
<organism evidence="1">
    <name type="scientific">Rhodanobacter sp. FW102-FHT14D07</name>
    <dbReference type="NCBI Taxonomy" id="3351462"/>
    <lineage>
        <taxon>Bacteria</taxon>
        <taxon>Pseudomonadati</taxon>
        <taxon>Pseudomonadota</taxon>
        <taxon>Gammaproteobacteria</taxon>
        <taxon>Lysobacterales</taxon>
        <taxon>Rhodanobacteraceae</taxon>
        <taxon>Rhodanobacter</taxon>
    </lineage>
</organism>
<sequence length="330" mass="36777">MNYYTILNFEDSSPQVTTGKVKGGRDPSKFGAGAAAAGTAQVYAKREVTKGRARMVFYPCQELIARDAAGTLSKDDVKDIRKHIEKSRTVVFVLHGKPDDTDEGFSTSGGSVCTFKQLGRLAKLLMPIRDEKYRISLVMCYGARCRNVRLNHEGMIPSGELASSFAYKFFRELCGARNIRMVAWTGAVSNDGDLKHTCENEDQVLYVDKKQEVAALQNSPQKQQIEIEKAALLQRLKMSNADFGNNVMMKFANNPNAAPTNEVERFALRYIPYSPVRAQWMMNLFPDRNQTSNYGKLIYDFSGSQLVITNRYGATGGVAVNTELYRGGLI</sequence>
<protein>
    <recommendedName>
        <fullName evidence="2">Peptidase C80 domain-containing protein</fullName>
    </recommendedName>
</protein>
<name>A0AB74UXJ1_9GAMM</name>
<dbReference type="RefSeq" id="WP_395119622.1">
    <property type="nucleotide sequence ID" value="NZ_CP170721.1"/>
</dbReference>
<dbReference type="EMBL" id="CP170721">
    <property type="protein sequence ID" value="XIA19199.1"/>
    <property type="molecule type" value="Genomic_DNA"/>
</dbReference>
<evidence type="ECO:0000313" key="1">
    <source>
        <dbReference type="EMBL" id="XIA19199.1"/>
    </source>
</evidence>
<proteinExistence type="predicted"/>
<gene>
    <name evidence="1" type="ORF">ACFYG5_03375</name>
</gene>